<dbReference type="GO" id="GO:0006357">
    <property type="term" value="P:regulation of transcription by RNA polymerase II"/>
    <property type="evidence" value="ECO:0007669"/>
    <property type="project" value="TreeGrafter"/>
</dbReference>
<evidence type="ECO:0000313" key="3">
    <source>
        <dbReference type="Proteomes" id="UP001154078"/>
    </source>
</evidence>
<dbReference type="Pfam" id="PF10545">
    <property type="entry name" value="MADF_DNA_bdg"/>
    <property type="match status" value="1"/>
</dbReference>
<dbReference type="EMBL" id="OV121137">
    <property type="protein sequence ID" value="CAH0559475.1"/>
    <property type="molecule type" value="Genomic_DNA"/>
</dbReference>
<dbReference type="AlphaFoldDB" id="A0A9P0FLG6"/>
<dbReference type="InterPro" id="IPR039353">
    <property type="entry name" value="TF_Adf1"/>
</dbReference>
<proteinExistence type="predicted"/>
<organism evidence="2 3">
    <name type="scientific">Brassicogethes aeneus</name>
    <name type="common">Rape pollen beetle</name>
    <name type="synonym">Meligethes aeneus</name>
    <dbReference type="NCBI Taxonomy" id="1431903"/>
    <lineage>
        <taxon>Eukaryota</taxon>
        <taxon>Metazoa</taxon>
        <taxon>Ecdysozoa</taxon>
        <taxon>Arthropoda</taxon>
        <taxon>Hexapoda</taxon>
        <taxon>Insecta</taxon>
        <taxon>Pterygota</taxon>
        <taxon>Neoptera</taxon>
        <taxon>Endopterygota</taxon>
        <taxon>Coleoptera</taxon>
        <taxon>Polyphaga</taxon>
        <taxon>Cucujiformia</taxon>
        <taxon>Nitidulidae</taxon>
        <taxon>Meligethinae</taxon>
        <taxon>Brassicogethes</taxon>
    </lineage>
</organism>
<evidence type="ECO:0000313" key="2">
    <source>
        <dbReference type="EMBL" id="CAH0559475.1"/>
    </source>
</evidence>
<dbReference type="InterPro" id="IPR006578">
    <property type="entry name" value="MADF-dom"/>
</dbReference>
<reference evidence="2" key="1">
    <citation type="submission" date="2021-12" db="EMBL/GenBank/DDBJ databases">
        <authorList>
            <person name="King R."/>
        </authorList>
    </citation>
    <scope>NUCLEOTIDE SEQUENCE</scope>
</reference>
<name>A0A9P0FLG6_BRAAE</name>
<evidence type="ECO:0000259" key="1">
    <source>
        <dbReference type="PROSITE" id="PS51029"/>
    </source>
</evidence>
<dbReference type="OrthoDB" id="6782862at2759"/>
<dbReference type="GO" id="GO:0005634">
    <property type="term" value="C:nucleus"/>
    <property type="evidence" value="ECO:0007669"/>
    <property type="project" value="TreeGrafter"/>
</dbReference>
<accession>A0A9P0FLG6</accession>
<protein>
    <recommendedName>
        <fullName evidence="1">MADF domain-containing protein</fullName>
    </recommendedName>
</protein>
<keyword evidence="3" id="KW-1185">Reference proteome</keyword>
<dbReference type="GO" id="GO:0005667">
    <property type="term" value="C:transcription regulator complex"/>
    <property type="evidence" value="ECO:0007669"/>
    <property type="project" value="TreeGrafter"/>
</dbReference>
<dbReference type="PROSITE" id="PS51029">
    <property type="entry name" value="MADF"/>
    <property type="match status" value="1"/>
</dbReference>
<dbReference type="Proteomes" id="UP001154078">
    <property type="component" value="Chromosome 6"/>
</dbReference>
<dbReference type="PANTHER" id="PTHR12243">
    <property type="entry name" value="MADF DOMAIN TRANSCRIPTION FACTOR"/>
    <property type="match status" value="1"/>
</dbReference>
<feature type="domain" description="MADF" evidence="1">
    <location>
        <begin position="1"/>
        <end position="49"/>
    </location>
</feature>
<gene>
    <name evidence="2" type="ORF">MELIAE_LOCUS9561</name>
</gene>
<sequence>MENVCKRRWYSLRDQYRKNLKKEKEQGDSAPPRRWKWKDELEFLIPFYKKRAKPLLNTNKNTRSESYIHEIEEEVEVYQICPAGPTTEISQTPKENQTQKSASVEVSSNSTEAFFKGIAAKVKQFSPYNRNIVESQIFNLVQKFEMSQILNREQSSFAENAQATDLSYAENTKTHKYIHEHESVSTKNYFEYTYNNVDVEFD</sequence>
<dbReference type="PANTHER" id="PTHR12243:SF67">
    <property type="entry name" value="COREPRESSOR OF PANGOLIN, ISOFORM A-RELATED"/>
    <property type="match status" value="1"/>
</dbReference>